<evidence type="ECO:0000256" key="1">
    <source>
        <dbReference type="SAM" id="MobiDB-lite"/>
    </source>
</evidence>
<feature type="region of interest" description="Disordered" evidence="1">
    <location>
        <begin position="212"/>
        <end position="231"/>
    </location>
</feature>
<dbReference type="PANTHER" id="PTHR46857">
    <property type="entry name" value="EPITHELIAL CELL-TRANSFORMING SEQUENCE 2 ONCOGENE-LIKE"/>
    <property type="match status" value="1"/>
</dbReference>
<protein>
    <submittedName>
        <fullName evidence="5">Epithelial cell-transforming sequence 2 oncogene-like isoform X1</fullName>
    </submittedName>
</protein>
<dbReference type="SUPFAM" id="SSF48065">
    <property type="entry name" value="DBL homology domain (DH-domain)"/>
    <property type="match status" value="1"/>
</dbReference>
<dbReference type="PANTHER" id="PTHR46857:SF1">
    <property type="entry name" value="EPITHELIAL CELL-TRANSFORMING SEQUENCE 2 ONCOGENE-LIKE"/>
    <property type="match status" value="1"/>
</dbReference>
<feature type="region of interest" description="Disordered" evidence="1">
    <location>
        <begin position="624"/>
        <end position="647"/>
    </location>
</feature>
<dbReference type="Proteomes" id="UP001652741">
    <property type="component" value="Chromosome ssa09"/>
</dbReference>
<dbReference type="RefSeq" id="XP_045579663.1">
    <property type="nucleotide sequence ID" value="XM_045723707.1"/>
</dbReference>
<accession>A0ABM3F8N2</accession>
<feature type="domain" description="DH" evidence="2">
    <location>
        <begin position="671"/>
        <end position="859"/>
    </location>
</feature>
<dbReference type="SUPFAM" id="SSF81383">
    <property type="entry name" value="F-box domain"/>
    <property type="match status" value="1"/>
</dbReference>
<gene>
    <name evidence="5" type="primary">ect2l</name>
</gene>
<feature type="compositionally biased region" description="Polar residues" evidence="1">
    <location>
        <begin position="1"/>
        <end position="13"/>
    </location>
</feature>
<feature type="region of interest" description="Disordered" evidence="1">
    <location>
        <begin position="325"/>
        <end position="347"/>
    </location>
</feature>
<evidence type="ECO:0000259" key="3">
    <source>
        <dbReference type="PROSITE" id="PS50181"/>
    </source>
</evidence>
<evidence type="ECO:0000259" key="2">
    <source>
        <dbReference type="PROSITE" id="PS50010"/>
    </source>
</evidence>
<evidence type="ECO:0000313" key="5">
    <source>
        <dbReference type="RefSeq" id="XP_045579663.1"/>
    </source>
</evidence>
<organism evidence="4 5">
    <name type="scientific">Salmo salar</name>
    <name type="common">Atlantic salmon</name>
    <dbReference type="NCBI Taxonomy" id="8030"/>
    <lineage>
        <taxon>Eukaryota</taxon>
        <taxon>Metazoa</taxon>
        <taxon>Chordata</taxon>
        <taxon>Craniata</taxon>
        <taxon>Vertebrata</taxon>
        <taxon>Euteleostomi</taxon>
        <taxon>Actinopterygii</taxon>
        <taxon>Neopterygii</taxon>
        <taxon>Teleostei</taxon>
        <taxon>Protacanthopterygii</taxon>
        <taxon>Salmoniformes</taxon>
        <taxon>Salmonidae</taxon>
        <taxon>Salmoninae</taxon>
        <taxon>Salmo</taxon>
    </lineage>
</organism>
<dbReference type="InterPro" id="IPR052805">
    <property type="entry name" value="GEF_Ubiquitin-Prot_Reg"/>
</dbReference>
<dbReference type="InterPro" id="IPR000219">
    <property type="entry name" value="DH_dom"/>
</dbReference>
<dbReference type="InterPro" id="IPR036047">
    <property type="entry name" value="F-box-like_dom_sf"/>
</dbReference>
<dbReference type="SMART" id="SM00256">
    <property type="entry name" value="FBOX"/>
    <property type="match status" value="1"/>
</dbReference>
<dbReference type="SMART" id="SM00325">
    <property type="entry name" value="RhoGEF"/>
    <property type="match status" value="1"/>
</dbReference>
<dbReference type="InterPro" id="IPR011993">
    <property type="entry name" value="PH-like_dom_sf"/>
</dbReference>
<proteinExistence type="predicted"/>
<feature type="region of interest" description="Disordered" evidence="1">
    <location>
        <begin position="242"/>
        <end position="269"/>
    </location>
</feature>
<dbReference type="CDD" id="cd00160">
    <property type="entry name" value="RhoGEF"/>
    <property type="match status" value="1"/>
</dbReference>
<dbReference type="Gene3D" id="2.30.29.30">
    <property type="entry name" value="Pleckstrin-homology domain (PH domain)/Phosphotyrosine-binding domain (PTB)"/>
    <property type="match status" value="1"/>
</dbReference>
<feature type="region of interest" description="Disordered" evidence="1">
    <location>
        <begin position="1"/>
        <end position="23"/>
    </location>
</feature>
<dbReference type="PROSITE" id="PS50010">
    <property type="entry name" value="DH_2"/>
    <property type="match status" value="1"/>
</dbReference>
<reference evidence="5" key="1">
    <citation type="submission" date="2025-08" db="UniProtKB">
        <authorList>
            <consortium name="RefSeq"/>
        </authorList>
    </citation>
    <scope>IDENTIFICATION</scope>
</reference>
<dbReference type="PROSITE" id="PS50181">
    <property type="entry name" value="FBOX"/>
    <property type="match status" value="1"/>
</dbReference>
<sequence length="1010" mass="114362">MTSVDLTIRSSPGPNAGPHSVTQWQLSGTDYQPRSALRHRSSVTGTANTHFSAWTPITNKTSNHQVSQLFEERTTLVFHWFDLWTDRQRELFLQALLSQCSNSQLKSCRDWLMQIVPVTRVDFTSMLPRFLSLYVMSFLTPRDLCSAAQVSWHWRVLVEQDCLWSVRCVRRGWFLPYNPGDREYGGWKSHYVSCVSTLDWLTPREAAQTYGTLNMPCSGEREEEEERRRERRIRQTIRERVEEQKRASLKSRPAWRSNSNRPGGIVVSRPQGEWLVPGRTRSVQPSPSWLSDRTGRVCLTPDVSLNLTPTLTLEKSQLSSHVRSQAMGDSVNRGGWSTSTSNRPRASPFLSPSPPLLLLLSNRIPAYELVLCGVRVGVVVVLYDHRGTLQALLSQAERALGGQRAQRLGVLAPGGTDEITLLQGCKVTERSVLTPDYREFWEKLCGWVVPPEEGGGVDIFCPLAASARGVLLVQSLSTLTELEVSAPTGMATGCFQNILSEWSCSSGDRAGTGVSGVCASPAQRYVCEGVLQGWSWQTQWLEEALGALRDHLGPQLPRLSLDTRGRVLGQFLWEAVALDHLSVSKEVTVALTEGLTALTTEETRPLEFLSLFLRRWGEKRKDINGGEKRGVEEGEERRGERTEGGERSSVFLTERGPHRLLSPIPEILQEWRGVVVRELYISECVYVRRLESVKRVYHDPLLSALQSNRAILSSAHINMVLTPVTHLLDINRLFLSELGSRLQQWEADQCVGDVCVKFCSKLRVYTNYLNNYPTALLTIDKCREMNPAFRAFLKRQDRTLETHMLSLQELLLCPVWRMEEYVTLLQALSLHTHSQHSDHTQLPGVLDTLTHYRDFIHKLKRNSEKATRMQETQRQIRGCPNLCEGGRQLITTQDAALLKCPSDDITASLRMYEHVSDVGLFLFNDAVVLTERNVCHRPFTHTHCDTHTFLASVALHSLTLREITDTRYVCHGFVLEGPSRVWVCAIEREEDKERFLCTLRSAIHTAITET</sequence>
<dbReference type="Pfam" id="PF00621">
    <property type="entry name" value="RhoGEF"/>
    <property type="match status" value="1"/>
</dbReference>
<keyword evidence="4" id="KW-1185">Reference proteome</keyword>
<name>A0ABM3F8N2_SALSA</name>
<dbReference type="Pfam" id="PF12937">
    <property type="entry name" value="F-box-like"/>
    <property type="match status" value="1"/>
</dbReference>
<evidence type="ECO:0000313" key="4">
    <source>
        <dbReference type="Proteomes" id="UP001652741"/>
    </source>
</evidence>
<feature type="domain" description="F-box" evidence="3">
    <location>
        <begin position="121"/>
        <end position="167"/>
    </location>
</feature>
<dbReference type="SUPFAM" id="SSF50729">
    <property type="entry name" value="PH domain-like"/>
    <property type="match status" value="1"/>
</dbReference>
<dbReference type="Gene3D" id="1.20.1280.50">
    <property type="match status" value="1"/>
</dbReference>
<dbReference type="Gene3D" id="1.20.900.10">
    <property type="entry name" value="Dbl homology (DH) domain"/>
    <property type="match status" value="1"/>
</dbReference>
<feature type="compositionally biased region" description="Polar residues" evidence="1">
    <location>
        <begin position="335"/>
        <end position="344"/>
    </location>
</feature>
<dbReference type="InterPro" id="IPR001810">
    <property type="entry name" value="F-box_dom"/>
</dbReference>
<feature type="compositionally biased region" description="Basic and acidic residues" evidence="1">
    <location>
        <begin position="624"/>
        <end position="646"/>
    </location>
</feature>
<dbReference type="InterPro" id="IPR035899">
    <property type="entry name" value="DBL_dom_sf"/>
</dbReference>